<feature type="compositionally biased region" description="Acidic residues" evidence="6">
    <location>
        <begin position="406"/>
        <end position="417"/>
    </location>
</feature>
<proteinExistence type="predicted"/>
<feature type="compositionally biased region" description="Basic and acidic residues" evidence="6">
    <location>
        <begin position="219"/>
        <end position="238"/>
    </location>
</feature>
<dbReference type="GO" id="GO:0005730">
    <property type="term" value="C:nucleolus"/>
    <property type="evidence" value="ECO:0007669"/>
    <property type="project" value="TreeGrafter"/>
</dbReference>
<dbReference type="Gene3D" id="2.60.120.340">
    <property type="entry name" value="Nucleoplasmin core domain"/>
    <property type="match status" value="1"/>
</dbReference>
<reference evidence="8" key="1">
    <citation type="submission" date="2020-08" db="EMBL/GenBank/DDBJ databases">
        <title>Multicomponent nature underlies the extraordinary mechanical properties of spider dragline silk.</title>
        <authorList>
            <person name="Kono N."/>
            <person name="Nakamura H."/>
            <person name="Mori M."/>
            <person name="Yoshida Y."/>
            <person name="Ohtoshi R."/>
            <person name="Malay A.D."/>
            <person name="Moran D.A.P."/>
            <person name="Tomita M."/>
            <person name="Numata K."/>
            <person name="Arakawa K."/>
        </authorList>
    </citation>
    <scope>NUCLEOTIDE SEQUENCE</scope>
</reference>
<keyword evidence="3 5" id="KW-0697">Rotamase</keyword>
<feature type="compositionally biased region" description="Low complexity" evidence="6">
    <location>
        <begin position="476"/>
        <end position="487"/>
    </location>
</feature>
<comment type="catalytic activity">
    <reaction evidence="1 5">
        <text>[protein]-peptidylproline (omega=180) = [protein]-peptidylproline (omega=0)</text>
        <dbReference type="Rhea" id="RHEA:16237"/>
        <dbReference type="Rhea" id="RHEA-COMP:10747"/>
        <dbReference type="Rhea" id="RHEA-COMP:10748"/>
        <dbReference type="ChEBI" id="CHEBI:83833"/>
        <dbReference type="ChEBI" id="CHEBI:83834"/>
        <dbReference type="EC" id="5.2.1.8"/>
    </reaction>
</comment>
<feature type="compositionally biased region" description="Acidic residues" evidence="6">
    <location>
        <begin position="456"/>
        <end position="466"/>
    </location>
</feature>
<evidence type="ECO:0000256" key="5">
    <source>
        <dbReference type="PROSITE-ProRule" id="PRU00277"/>
    </source>
</evidence>
<dbReference type="PANTHER" id="PTHR43811">
    <property type="entry name" value="FKBP-TYPE PEPTIDYL-PROLYL CIS-TRANS ISOMERASE FKPA"/>
    <property type="match status" value="1"/>
</dbReference>
<dbReference type="OrthoDB" id="1902587at2759"/>
<evidence type="ECO:0000259" key="7">
    <source>
        <dbReference type="PROSITE" id="PS50059"/>
    </source>
</evidence>
<feature type="domain" description="PPIase FKBP-type" evidence="7">
    <location>
        <begin position="506"/>
        <end position="593"/>
    </location>
</feature>
<evidence type="ECO:0000313" key="8">
    <source>
        <dbReference type="EMBL" id="GFY73016.1"/>
    </source>
</evidence>
<feature type="compositionally biased region" description="Basic and acidic residues" evidence="6">
    <location>
        <begin position="396"/>
        <end position="405"/>
    </location>
</feature>
<organism evidence="8 9">
    <name type="scientific">Trichonephila inaurata madagascariensis</name>
    <dbReference type="NCBI Taxonomy" id="2747483"/>
    <lineage>
        <taxon>Eukaryota</taxon>
        <taxon>Metazoa</taxon>
        <taxon>Ecdysozoa</taxon>
        <taxon>Arthropoda</taxon>
        <taxon>Chelicerata</taxon>
        <taxon>Arachnida</taxon>
        <taxon>Araneae</taxon>
        <taxon>Araneomorphae</taxon>
        <taxon>Entelegynae</taxon>
        <taxon>Araneoidea</taxon>
        <taxon>Nephilidae</taxon>
        <taxon>Trichonephila</taxon>
        <taxon>Trichonephila inaurata</taxon>
    </lineage>
</organism>
<dbReference type="EC" id="5.2.1.8" evidence="2 5"/>
<feature type="compositionally biased region" description="Basic and acidic residues" evidence="6">
    <location>
        <begin position="170"/>
        <end position="194"/>
    </location>
</feature>
<keyword evidence="4 5" id="KW-0413">Isomerase</keyword>
<dbReference type="PANTHER" id="PTHR43811:SF19">
    <property type="entry name" value="39 KDA FK506-BINDING NUCLEAR PROTEIN"/>
    <property type="match status" value="1"/>
</dbReference>
<dbReference type="GO" id="GO:0000785">
    <property type="term" value="C:chromatin"/>
    <property type="evidence" value="ECO:0007669"/>
    <property type="project" value="TreeGrafter"/>
</dbReference>
<dbReference type="InterPro" id="IPR001179">
    <property type="entry name" value="PPIase_FKBP_dom"/>
</dbReference>
<dbReference type="GO" id="GO:0003755">
    <property type="term" value="F:peptidyl-prolyl cis-trans isomerase activity"/>
    <property type="evidence" value="ECO:0007669"/>
    <property type="project" value="UniProtKB-KW"/>
</dbReference>
<dbReference type="Proteomes" id="UP000886998">
    <property type="component" value="Unassembled WGS sequence"/>
</dbReference>
<accession>A0A8X6YHH9</accession>
<comment type="caution">
    <text evidence="8">The sequence shown here is derived from an EMBL/GenBank/DDBJ whole genome shotgun (WGS) entry which is preliminary data.</text>
</comment>
<feature type="compositionally biased region" description="Acidic residues" evidence="6">
    <location>
        <begin position="359"/>
        <end position="370"/>
    </location>
</feature>
<sequence>MEKNSAADNPSSYRSSFWGVCCESGKKYSQVVKQKFHISMAALDASVVPTSPCISLMVERGGSEYLLCNLKPDSLLQVNLNLYFDKGEKIAFFLKGYGTVHLSGYLIHGENENFEDSGGIGRSEQNQVTISLTKDKKVKTGNVKTNEMYEAKESKKAETATPTKKPVLSPEEKVDNFLNDGADKFEDSEEKSGEAETATPTKKLFFSPEEKVVNFLNEGADKFENPEEKSVEEKKGADLKNSAAGKISKAAAMDEESSSEEEEEEDSSEDDFEDIKSLRQLAQKRPRAQDEDEEDSDDDDDEDDDDYDEEEDDDDEEDIEVPKIKTVKGVQNKKFKTDSSTPIQARKGQTIPNKSTEVVDLEDDASEQDDMNSSIGKTPMPKKQASSILGKSPLNESKKGKKPSEVDESDSDSDSDDMNSSVGRTPMPKKQASVLGENLLNESKKKKLSEAKESDSDSDDEDEDMDTSTNKLTNKSVSSPNISSETPSSKKKKKAKKLAASANESNLSVHVYYTGKLENNKVFDSCQMGKKPFAFKLGSGQVIKGWDLGVEGMRVGGKRRLKIPPQMGYNKQRTGPIPPNSTLYFIVELRAVS</sequence>
<dbReference type="Pfam" id="PF17800">
    <property type="entry name" value="NPL"/>
    <property type="match status" value="1"/>
</dbReference>
<evidence type="ECO:0000256" key="6">
    <source>
        <dbReference type="SAM" id="MobiDB-lite"/>
    </source>
</evidence>
<name>A0A8X6YHH9_9ARAC</name>
<evidence type="ECO:0000256" key="2">
    <source>
        <dbReference type="ARBA" id="ARBA00013194"/>
    </source>
</evidence>
<evidence type="ECO:0000313" key="9">
    <source>
        <dbReference type="Proteomes" id="UP000886998"/>
    </source>
</evidence>
<dbReference type="Gene3D" id="3.10.50.40">
    <property type="match status" value="1"/>
</dbReference>
<dbReference type="InterPro" id="IPR046357">
    <property type="entry name" value="PPIase_dom_sf"/>
</dbReference>
<dbReference type="EMBL" id="BMAV01019775">
    <property type="protein sequence ID" value="GFY73016.1"/>
    <property type="molecule type" value="Genomic_DNA"/>
</dbReference>
<dbReference type="SUPFAM" id="SSF54534">
    <property type="entry name" value="FKBP-like"/>
    <property type="match status" value="1"/>
</dbReference>
<feature type="compositionally biased region" description="Acidic residues" evidence="6">
    <location>
        <begin position="290"/>
        <end position="319"/>
    </location>
</feature>
<protein>
    <recommendedName>
        <fullName evidence="2 5">peptidylprolyl isomerase</fullName>
        <ecNumber evidence="2 5">5.2.1.8</ecNumber>
    </recommendedName>
</protein>
<dbReference type="PROSITE" id="PS50059">
    <property type="entry name" value="FKBP_PPIASE"/>
    <property type="match status" value="1"/>
</dbReference>
<dbReference type="InterPro" id="IPR041232">
    <property type="entry name" value="NPL"/>
</dbReference>
<keyword evidence="9" id="KW-1185">Reference proteome</keyword>
<evidence type="ECO:0000256" key="4">
    <source>
        <dbReference type="ARBA" id="ARBA00023235"/>
    </source>
</evidence>
<evidence type="ECO:0000256" key="1">
    <source>
        <dbReference type="ARBA" id="ARBA00000971"/>
    </source>
</evidence>
<dbReference type="AlphaFoldDB" id="A0A8X6YHH9"/>
<feature type="region of interest" description="Disordered" evidence="6">
    <location>
        <begin position="150"/>
        <end position="500"/>
    </location>
</feature>
<evidence type="ECO:0000256" key="3">
    <source>
        <dbReference type="ARBA" id="ARBA00023110"/>
    </source>
</evidence>
<feature type="compositionally biased region" description="Acidic residues" evidence="6">
    <location>
        <begin position="253"/>
        <end position="273"/>
    </location>
</feature>
<dbReference type="Pfam" id="PF00254">
    <property type="entry name" value="FKBP_C"/>
    <property type="match status" value="1"/>
</dbReference>
<gene>
    <name evidence="8" type="primary">FPR4</name>
    <name evidence="8" type="ORF">TNIN_173553</name>
</gene>